<dbReference type="InterPro" id="IPR001387">
    <property type="entry name" value="Cro/C1-type_HTH"/>
</dbReference>
<dbReference type="CDD" id="cd00093">
    <property type="entry name" value="HTH_XRE"/>
    <property type="match status" value="1"/>
</dbReference>
<dbReference type="SUPFAM" id="SSF48452">
    <property type="entry name" value="TPR-like"/>
    <property type="match status" value="1"/>
</dbReference>
<gene>
    <name evidence="2" type="ORF">GRF59_27845</name>
</gene>
<evidence type="ECO:0000259" key="1">
    <source>
        <dbReference type="PROSITE" id="PS50943"/>
    </source>
</evidence>
<dbReference type="AlphaFoldDB" id="A0A7X3IPK8"/>
<protein>
    <submittedName>
        <fullName evidence="2">Helix-turn-helix domain-containing protein</fullName>
    </submittedName>
</protein>
<evidence type="ECO:0000313" key="3">
    <source>
        <dbReference type="Proteomes" id="UP000460318"/>
    </source>
</evidence>
<keyword evidence="3" id="KW-1185">Reference proteome</keyword>
<dbReference type="Gene3D" id="1.25.40.10">
    <property type="entry name" value="Tetratricopeptide repeat domain"/>
    <property type="match status" value="1"/>
</dbReference>
<dbReference type="InterPro" id="IPR010982">
    <property type="entry name" value="Lambda_DNA-bd_dom_sf"/>
</dbReference>
<evidence type="ECO:0000313" key="2">
    <source>
        <dbReference type="EMBL" id="MWV47410.1"/>
    </source>
</evidence>
<dbReference type="Gene3D" id="1.10.260.40">
    <property type="entry name" value="lambda repressor-like DNA-binding domains"/>
    <property type="match status" value="1"/>
</dbReference>
<reference evidence="2 3" key="1">
    <citation type="submission" date="2019-12" db="EMBL/GenBank/DDBJ databases">
        <title>Paenibacillus sp. nov., an endophytic bacterium isolated from the stem of Dendrobium.</title>
        <authorList>
            <person name="Zhao R."/>
        </authorList>
    </citation>
    <scope>NUCLEOTIDE SEQUENCE [LARGE SCALE GENOMIC DNA]</scope>
    <source>
        <strain evidence="2 3">HJL G12</strain>
    </source>
</reference>
<proteinExistence type="predicted"/>
<feature type="domain" description="HTH cro/C1-type" evidence="1">
    <location>
        <begin position="7"/>
        <end position="61"/>
    </location>
</feature>
<dbReference type="InterPro" id="IPR011990">
    <property type="entry name" value="TPR-like_helical_dom_sf"/>
</dbReference>
<accession>A0A7X3IPK8</accession>
<dbReference type="Pfam" id="PF01381">
    <property type="entry name" value="HTH_3"/>
    <property type="match status" value="1"/>
</dbReference>
<name>A0A7X3IPK8_9BACL</name>
<dbReference type="EMBL" id="WUBI01000007">
    <property type="protein sequence ID" value="MWV47410.1"/>
    <property type="molecule type" value="Genomic_DNA"/>
</dbReference>
<sequence length="415" mass="49074">MTEGQIIKFYREQQNLTQGELGQGICSITHLSKIERGITEYSNDIIDLLCERLCIDMTSEMKRYFHTGQLLSSWHNAIVMQRSDEVEQLKEIIDREVLKDLPSYRVSYRLLLVRYYLYNIQLDLANRLITQIRNDNTSATPFEENFFRHSLGIYYFLSGQFRDCIEILTAIDSSHYTEQEYYYHLAIAYHAIHSNTTAYYYGEKALHYFRQTLNMLRIIDTESLMLIQLNMSDASNFPEIVSRYHNLIKTCDLCQAEDRKSKLIHNLAFEHLKRGDYVESCTLFQQVMQLMDKENSVYLSTLDCYITAANRGNILPSSELLQLAKYGHKLAAERKDKRMIDFKLQLYLLQNQMPQYYQCIEEEALPLFRSSGDNYSIERYERKLLDFYLEQNDQARALHYALSLIEAQSQNYKDY</sequence>
<comment type="caution">
    <text evidence="2">The sequence shown here is derived from an EMBL/GenBank/DDBJ whole genome shotgun (WGS) entry which is preliminary data.</text>
</comment>
<dbReference type="Proteomes" id="UP000460318">
    <property type="component" value="Unassembled WGS sequence"/>
</dbReference>
<dbReference type="PROSITE" id="PS50943">
    <property type="entry name" value="HTH_CROC1"/>
    <property type="match status" value="1"/>
</dbReference>
<organism evidence="2 3">
    <name type="scientific">Paenibacillus dendrobii</name>
    <dbReference type="NCBI Taxonomy" id="2691084"/>
    <lineage>
        <taxon>Bacteria</taxon>
        <taxon>Bacillati</taxon>
        <taxon>Bacillota</taxon>
        <taxon>Bacilli</taxon>
        <taxon>Bacillales</taxon>
        <taxon>Paenibacillaceae</taxon>
        <taxon>Paenibacillus</taxon>
    </lineage>
</organism>
<dbReference type="GO" id="GO:0003677">
    <property type="term" value="F:DNA binding"/>
    <property type="evidence" value="ECO:0007669"/>
    <property type="project" value="InterPro"/>
</dbReference>
<dbReference type="SMART" id="SM00530">
    <property type="entry name" value="HTH_XRE"/>
    <property type="match status" value="1"/>
</dbReference>
<dbReference type="SUPFAM" id="SSF47413">
    <property type="entry name" value="lambda repressor-like DNA-binding domains"/>
    <property type="match status" value="1"/>
</dbReference>